<dbReference type="Proteomes" id="UP000291084">
    <property type="component" value="Chromosome 2"/>
</dbReference>
<organism evidence="2 3">
    <name type="scientific">Vigna angularis var. angularis</name>
    <dbReference type="NCBI Taxonomy" id="157739"/>
    <lineage>
        <taxon>Eukaryota</taxon>
        <taxon>Viridiplantae</taxon>
        <taxon>Streptophyta</taxon>
        <taxon>Embryophyta</taxon>
        <taxon>Tracheophyta</taxon>
        <taxon>Spermatophyta</taxon>
        <taxon>Magnoliopsida</taxon>
        <taxon>eudicotyledons</taxon>
        <taxon>Gunneridae</taxon>
        <taxon>Pentapetalae</taxon>
        <taxon>rosids</taxon>
        <taxon>fabids</taxon>
        <taxon>Fabales</taxon>
        <taxon>Fabaceae</taxon>
        <taxon>Papilionoideae</taxon>
        <taxon>50 kb inversion clade</taxon>
        <taxon>NPAAA clade</taxon>
        <taxon>indigoferoid/millettioid clade</taxon>
        <taxon>Phaseoleae</taxon>
        <taxon>Vigna</taxon>
    </lineage>
</organism>
<evidence type="ECO:0000313" key="2">
    <source>
        <dbReference type="EMBL" id="BAT78709.1"/>
    </source>
</evidence>
<proteinExistence type="predicted"/>
<feature type="compositionally biased region" description="Basic residues" evidence="1">
    <location>
        <begin position="9"/>
        <end position="24"/>
    </location>
</feature>
<reference evidence="2 3" key="1">
    <citation type="journal article" date="2015" name="Sci. Rep.">
        <title>The power of single molecule real-time sequencing technology in the de novo assembly of a eukaryotic genome.</title>
        <authorList>
            <person name="Sakai H."/>
            <person name="Naito K."/>
            <person name="Ogiso-Tanaka E."/>
            <person name="Takahashi Y."/>
            <person name="Iseki K."/>
            <person name="Muto C."/>
            <person name="Satou K."/>
            <person name="Teruya K."/>
            <person name="Shiroma A."/>
            <person name="Shimoji M."/>
            <person name="Hirano T."/>
            <person name="Itoh T."/>
            <person name="Kaga A."/>
            <person name="Tomooka N."/>
        </authorList>
    </citation>
    <scope>NUCLEOTIDE SEQUENCE [LARGE SCALE GENOMIC DNA]</scope>
    <source>
        <strain evidence="3">cv. Shumari</strain>
    </source>
</reference>
<evidence type="ECO:0000256" key="1">
    <source>
        <dbReference type="SAM" id="MobiDB-lite"/>
    </source>
</evidence>
<name>A0A0S3RDD3_PHAAN</name>
<evidence type="ECO:0000313" key="3">
    <source>
        <dbReference type="Proteomes" id="UP000291084"/>
    </source>
</evidence>
<feature type="region of interest" description="Disordered" evidence="1">
    <location>
        <begin position="1"/>
        <end position="24"/>
    </location>
</feature>
<keyword evidence="3" id="KW-1185">Reference proteome</keyword>
<dbReference type="EMBL" id="AP015035">
    <property type="protein sequence ID" value="BAT78709.1"/>
    <property type="molecule type" value="Genomic_DNA"/>
</dbReference>
<sequence length="87" mass="10026">MIGELLHLREKRSSKHHTSSSRKHRARYFHLHLGRLSRWNHEAGWTVKKRAVTAGRKALHAARLERQSLREPIVSSMMDPAESGTHG</sequence>
<accession>A0A0S3RDD3</accession>
<gene>
    <name evidence="2" type="primary">Vigan.02G142700</name>
    <name evidence="2" type="ORF">VIGAN_02142700</name>
</gene>
<protein>
    <submittedName>
        <fullName evidence="2">Uncharacterized protein</fullName>
    </submittedName>
</protein>
<dbReference type="AlphaFoldDB" id="A0A0S3RDD3"/>